<dbReference type="SMART" id="SM00248">
    <property type="entry name" value="ANK"/>
    <property type="match status" value="9"/>
</dbReference>
<feature type="repeat" description="ANK" evidence="7">
    <location>
        <begin position="76"/>
        <end position="99"/>
    </location>
</feature>
<keyword evidence="4 8" id="KW-1133">Transmembrane helix</keyword>
<dbReference type="Gene3D" id="1.25.40.20">
    <property type="entry name" value="Ankyrin repeat-containing domain"/>
    <property type="match status" value="2"/>
</dbReference>
<feature type="transmembrane region" description="Helical" evidence="8">
    <location>
        <begin position="619"/>
        <end position="636"/>
    </location>
</feature>
<evidence type="ECO:0000256" key="2">
    <source>
        <dbReference type="ARBA" id="ARBA00022692"/>
    </source>
</evidence>
<gene>
    <name evidence="10" type="ORF">Bca52824_006911</name>
</gene>
<dbReference type="Pfam" id="PF13962">
    <property type="entry name" value="PGG"/>
    <property type="match status" value="1"/>
</dbReference>
<evidence type="ECO:0000256" key="1">
    <source>
        <dbReference type="ARBA" id="ARBA00004141"/>
    </source>
</evidence>
<comment type="subcellular location">
    <subcellularLocation>
        <location evidence="1">Membrane</location>
        <topology evidence="1">Multi-pass membrane protein</topology>
    </subcellularLocation>
</comment>
<reference evidence="10 11" key="1">
    <citation type="submission" date="2020-02" db="EMBL/GenBank/DDBJ databases">
        <authorList>
            <person name="Ma Q."/>
            <person name="Huang Y."/>
            <person name="Song X."/>
            <person name="Pei D."/>
        </authorList>
    </citation>
    <scope>NUCLEOTIDE SEQUENCE [LARGE SCALE GENOMIC DNA]</scope>
    <source>
        <strain evidence="10">Sxm20200214</strain>
        <tissue evidence="10">Leaf</tissue>
    </source>
</reference>
<evidence type="ECO:0000256" key="7">
    <source>
        <dbReference type="PROSITE-ProRule" id="PRU00023"/>
    </source>
</evidence>
<dbReference type="InterPro" id="IPR036770">
    <property type="entry name" value="Ankyrin_rpt-contain_sf"/>
</dbReference>
<dbReference type="EMBL" id="JAAMPC010000002">
    <property type="protein sequence ID" value="KAG2324183.1"/>
    <property type="molecule type" value="Genomic_DNA"/>
</dbReference>
<keyword evidence="3" id="KW-0677">Repeat</keyword>
<keyword evidence="2 8" id="KW-0812">Transmembrane</keyword>
<name>A0A8X7W5A3_BRACI</name>
<dbReference type="PANTHER" id="PTHR24186">
    <property type="entry name" value="PROTEIN PHOSPHATASE 1 REGULATORY SUBUNIT"/>
    <property type="match status" value="1"/>
</dbReference>
<feature type="repeat" description="ANK" evidence="7">
    <location>
        <begin position="124"/>
        <end position="147"/>
    </location>
</feature>
<comment type="caution">
    <text evidence="10">The sequence shown here is derived from an EMBL/GenBank/DDBJ whole genome shotgun (WGS) entry which is preliminary data.</text>
</comment>
<evidence type="ECO:0000256" key="5">
    <source>
        <dbReference type="ARBA" id="ARBA00023043"/>
    </source>
</evidence>
<dbReference type="GO" id="GO:0005886">
    <property type="term" value="C:plasma membrane"/>
    <property type="evidence" value="ECO:0007669"/>
    <property type="project" value="TreeGrafter"/>
</dbReference>
<evidence type="ECO:0000259" key="9">
    <source>
        <dbReference type="Pfam" id="PF13962"/>
    </source>
</evidence>
<evidence type="ECO:0000313" key="10">
    <source>
        <dbReference type="EMBL" id="KAG2324183.1"/>
    </source>
</evidence>
<protein>
    <recommendedName>
        <fullName evidence="9">PGG domain-containing protein</fullName>
    </recommendedName>
</protein>
<evidence type="ECO:0000313" key="11">
    <source>
        <dbReference type="Proteomes" id="UP000886595"/>
    </source>
</evidence>
<dbReference type="PANTHER" id="PTHR24186:SF46">
    <property type="entry name" value="PROTEIN ACCELERATED CELL DEATH 6-LIKE"/>
    <property type="match status" value="1"/>
</dbReference>
<feature type="domain" description="PGG" evidence="9">
    <location>
        <begin position="476"/>
        <end position="580"/>
    </location>
</feature>
<dbReference type="Proteomes" id="UP000886595">
    <property type="component" value="Unassembled WGS sequence"/>
</dbReference>
<dbReference type="SUPFAM" id="SSF48403">
    <property type="entry name" value="Ankyrin repeat"/>
    <property type="match status" value="2"/>
</dbReference>
<dbReference type="PROSITE" id="PS50297">
    <property type="entry name" value="ANK_REP_REGION"/>
    <property type="match status" value="2"/>
</dbReference>
<feature type="transmembrane region" description="Helical" evidence="8">
    <location>
        <begin position="585"/>
        <end position="607"/>
    </location>
</feature>
<keyword evidence="6 8" id="KW-0472">Membrane</keyword>
<feature type="transmembrane region" description="Helical" evidence="8">
    <location>
        <begin position="482"/>
        <end position="501"/>
    </location>
</feature>
<dbReference type="AlphaFoldDB" id="A0A8X7W5A3"/>
<keyword evidence="5 7" id="KW-0040">ANK repeat</keyword>
<evidence type="ECO:0000256" key="3">
    <source>
        <dbReference type="ARBA" id="ARBA00022737"/>
    </source>
</evidence>
<feature type="repeat" description="ANK" evidence="7">
    <location>
        <begin position="343"/>
        <end position="375"/>
    </location>
</feature>
<feature type="transmembrane region" description="Helical" evidence="8">
    <location>
        <begin position="557"/>
        <end position="579"/>
    </location>
</feature>
<proteinExistence type="predicted"/>
<dbReference type="PROSITE" id="PS50088">
    <property type="entry name" value="ANK_REPEAT"/>
    <property type="match status" value="3"/>
</dbReference>
<dbReference type="OrthoDB" id="1076510at2759"/>
<feature type="transmembrane region" description="Helical" evidence="8">
    <location>
        <begin position="521"/>
        <end position="545"/>
    </location>
</feature>
<dbReference type="InterPro" id="IPR002110">
    <property type="entry name" value="Ankyrin_rpt"/>
</dbReference>
<evidence type="ECO:0000256" key="4">
    <source>
        <dbReference type="ARBA" id="ARBA00022989"/>
    </source>
</evidence>
<accession>A0A8X7W5A3</accession>
<keyword evidence="11" id="KW-1185">Reference proteome</keyword>
<organism evidence="10 11">
    <name type="scientific">Brassica carinata</name>
    <name type="common">Ethiopian mustard</name>
    <name type="synonym">Abyssinian cabbage</name>
    <dbReference type="NCBI Taxonomy" id="52824"/>
    <lineage>
        <taxon>Eukaryota</taxon>
        <taxon>Viridiplantae</taxon>
        <taxon>Streptophyta</taxon>
        <taxon>Embryophyta</taxon>
        <taxon>Tracheophyta</taxon>
        <taxon>Spermatophyta</taxon>
        <taxon>Magnoliopsida</taxon>
        <taxon>eudicotyledons</taxon>
        <taxon>Gunneridae</taxon>
        <taxon>Pentapetalae</taxon>
        <taxon>rosids</taxon>
        <taxon>malvids</taxon>
        <taxon>Brassicales</taxon>
        <taxon>Brassicaceae</taxon>
        <taxon>Brassiceae</taxon>
        <taxon>Brassica</taxon>
    </lineage>
</organism>
<evidence type="ECO:0000256" key="8">
    <source>
        <dbReference type="SAM" id="Phobius"/>
    </source>
</evidence>
<dbReference type="Pfam" id="PF12796">
    <property type="entry name" value="Ank_2"/>
    <property type="match status" value="2"/>
</dbReference>
<dbReference type="Pfam" id="PF00023">
    <property type="entry name" value="Ank"/>
    <property type="match status" value="1"/>
</dbReference>
<evidence type="ECO:0000256" key="6">
    <source>
        <dbReference type="ARBA" id="ARBA00023136"/>
    </source>
</evidence>
<dbReference type="InterPro" id="IPR026961">
    <property type="entry name" value="PGG_dom"/>
</dbReference>
<sequence>MGKSDIEIAVLRHRKARIRELRHMQLLHAATISPTEEINYMERRIYMVATEGNIAAFGALLAPGGAVPVLTDITPQGNTILHLAAIYGHHQLLEHIINHERVVFGDFDPIPSYYQSLLLRPNSSGDLPLHVAAAAGHAQAVILLINHLNQLPSGMQIFLREGRQVEVGDVWVVQNNEGNTALHLALKANHQDVALRLVGLDQRVSFIPNGERESPLYMAAEAGDELLVTQMLESTVPRYEGKSVMHAAIKSKNIAILNLLLVPIRQNLINSRDEEKRSVLSYAASIGFDVGVQRLLQEFENIAYIKDPDGFYPIHSACRRGHMDALQAILRFCPDTIELLNLQGQNVLHVAAECGKKEIVKYILRNEKYAKLINQKDHKGNTPLHLATMFWYPMIVHILTKDERVNVGEQNKLGFTALDAAEECMDLNPTFRERLTWMALVCVGTPRALKLMPYDPFLAPGPQEGSIQSNEMPSAKKYKDRVNTLLLLAILVATVAFSAAFSVTKVPEGEKHWYKPVALQVFVVSNTIAMYSSVLTTVALIWAQLGDLVLILNVFKVALPLLGIALIFMSFAFLAGMFVVVGNHLWLHVLLLASGGVFLGMLFLLVVPFICPYTSSHSLFRYVLRYPFWLLMLIVWNDTDDDLE</sequence>